<dbReference type="Pfam" id="PF12472">
    <property type="entry name" value="DUF3693"/>
    <property type="match status" value="1"/>
</dbReference>
<organism evidence="2 3">
    <name type="scientific">Xanthomonas vesicatoria ATCC 35937</name>
    <dbReference type="NCBI Taxonomy" id="925775"/>
    <lineage>
        <taxon>Bacteria</taxon>
        <taxon>Pseudomonadati</taxon>
        <taxon>Pseudomonadota</taxon>
        <taxon>Gammaproteobacteria</taxon>
        <taxon>Lysobacterales</taxon>
        <taxon>Lysobacteraceae</taxon>
        <taxon>Xanthomonas</taxon>
    </lineage>
</organism>
<dbReference type="AlphaFoldDB" id="F0BCT9"/>
<protein>
    <submittedName>
        <fullName evidence="2">Helix-turn-helix protein</fullName>
    </submittedName>
</protein>
<dbReference type="RefSeq" id="WP_005991724.1">
    <property type="nucleotide sequence ID" value="NZ_CP018725.1"/>
</dbReference>
<evidence type="ECO:0000313" key="2">
    <source>
        <dbReference type="EMBL" id="EGD09756.1"/>
    </source>
</evidence>
<dbReference type="InterPro" id="IPR010982">
    <property type="entry name" value="Lambda_DNA-bd_dom_sf"/>
</dbReference>
<dbReference type="SUPFAM" id="SSF47413">
    <property type="entry name" value="lambda repressor-like DNA-binding domains"/>
    <property type="match status" value="1"/>
</dbReference>
<sequence>MQSVAELLDAIKERRNLTTDSALAAALGVSRQTVNNWRQGRNTPDPVACATIAGLTGEPLALVMGIAGEQRAISREEKAVWRKLAATAMTLAIGVSLALPVRAEAVRHGFEASPTIHYAKSAVSPNGGAAGHLSTSSVTRPSASAPPG</sequence>
<dbReference type="PROSITE" id="PS50943">
    <property type="entry name" value="HTH_CROC1"/>
    <property type="match status" value="1"/>
</dbReference>
<feature type="region of interest" description="Disordered" evidence="1">
    <location>
        <begin position="124"/>
        <end position="148"/>
    </location>
</feature>
<dbReference type="GeneID" id="300796764"/>
<dbReference type="Proteomes" id="UP000003299">
    <property type="component" value="Unassembled WGS sequence"/>
</dbReference>
<proteinExistence type="predicted"/>
<dbReference type="Pfam" id="PF01381">
    <property type="entry name" value="HTH_3"/>
    <property type="match status" value="1"/>
</dbReference>
<evidence type="ECO:0000313" key="3">
    <source>
        <dbReference type="Proteomes" id="UP000003299"/>
    </source>
</evidence>
<evidence type="ECO:0000256" key="1">
    <source>
        <dbReference type="SAM" id="MobiDB-lite"/>
    </source>
</evidence>
<comment type="caution">
    <text evidence="2">The sequence shown here is derived from an EMBL/GenBank/DDBJ whole genome shotgun (WGS) entry which is preliminary data.</text>
</comment>
<reference evidence="2 3" key="1">
    <citation type="journal article" date="2011" name="BMC Genomics">
        <title>Comparative genomics reveals diversity among xanthomonads infecting tomato and pepper.</title>
        <authorList>
            <person name="Potnis N."/>
            <person name="Krasileva K."/>
            <person name="Chow V."/>
            <person name="Almeida N.F."/>
            <person name="Patil P.B."/>
            <person name="Ryan R.P."/>
            <person name="Sharlach M."/>
            <person name="Behlau F."/>
            <person name="Dow J.M."/>
            <person name="Momol M.T."/>
            <person name="White F.F."/>
            <person name="Preston J.F."/>
            <person name="Vinatzer B.A."/>
            <person name="Koebnik R."/>
            <person name="Setubal J.C."/>
            <person name="Norman D.J."/>
            <person name="Staskawicz B.J."/>
            <person name="Jones J.B."/>
        </authorList>
    </citation>
    <scope>NUCLEOTIDE SEQUENCE [LARGE SCALE GENOMIC DNA]</scope>
    <source>
        <strain evidence="2 3">ATCC 35937</strain>
    </source>
</reference>
<dbReference type="GO" id="GO:0003677">
    <property type="term" value="F:DNA binding"/>
    <property type="evidence" value="ECO:0007669"/>
    <property type="project" value="InterPro"/>
</dbReference>
<dbReference type="CDD" id="cd00093">
    <property type="entry name" value="HTH_XRE"/>
    <property type="match status" value="1"/>
</dbReference>
<dbReference type="Gene3D" id="1.10.260.40">
    <property type="entry name" value="lambda repressor-like DNA-binding domains"/>
    <property type="match status" value="1"/>
</dbReference>
<dbReference type="eggNOG" id="ENOG50334ZA">
    <property type="taxonomic scope" value="Bacteria"/>
</dbReference>
<accession>F0BCT9</accession>
<name>F0BCT9_9XANT</name>
<dbReference type="EMBL" id="AEQV01000056">
    <property type="protein sequence ID" value="EGD09756.1"/>
    <property type="molecule type" value="Genomic_DNA"/>
</dbReference>
<gene>
    <name evidence="2" type="ORF">XVE_1917</name>
</gene>
<dbReference type="InterPro" id="IPR021096">
    <property type="entry name" value="Vibrio_phage_VSK_Orf152"/>
</dbReference>
<dbReference type="InterPro" id="IPR001387">
    <property type="entry name" value="Cro/C1-type_HTH"/>
</dbReference>
<feature type="compositionally biased region" description="Polar residues" evidence="1">
    <location>
        <begin position="133"/>
        <end position="142"/>
    </location>
</feature>
<dbReference type="KEGG" id="xve:BJD12_01960"/>